<dbReference type="InterPro" id="IPR015421">
    <property type="entry name" value="PyrdxlP-dep_Trfase_major"/>
</dbReference>
<organism evidence="7">
    <name type="scientific">uncultured bacterium Contig1586</name>
    <dbReference type="NCBI Taxonomy" id="1393462"/>
    <lineage>
        <taxon>Bacteria</taxon>
        <taxon>environmental samples</taxon>
    </lineage>
</organism>
<evidence type="ECO:0000256" key="4">
    <source>
        <dbReference type="ARBA" id="ARBA00023239"/>
    </source>
</evidence>
<dbReference type="Pfam" id="PF00155">
    <property type="entry name" value="Aminotran_1_2"/>
    <property type="match status" value="1"/>
</dbReference>
<dbReference type="PANTHER" id="PTHR43525:SF1">
    <property type="entry name" value="PROTEIN MALY"/>
    <property type="match status" value="1"/>
</dbReference>
<dbReference type="InterPro" id="IPR004839">
    <property type="entry name" value="Aminotransferase_I/II_large"/>
</dbReference>
<evidence type="ECO:0000256" key="2">
    <source>
        <dbReference type="ARBA" id="ARBA00012224"/>
    </source>
</evidence>
<dbReference type="SUPFAM" id="SSF53383">
    <property type="entry name" value="PLP-dependent transferases"/>
    <property type="match status" value="1"/>
</dbReference>
<accession>W0FRH0</accession>
<comment type="cofactor">
    <cofactor evidence="1">
        <name>pyridoxal 5'-phosphate</name>
        <dbReference type="ChEBI" id="CHEBI:597326"/>
    </cofactor>
</comment>
<dbReference type="GO" id="GO:0030170">
    <property type="term" value="F:pyridoxal phosphate binding"/>
    <property type="evidence" value="ECO:0007669"/>
    <property type="project" value="InterPro"/>
</dbReference>
<evidence type="ECO:0000313" key="7">
    <source>
        <dbReference type="EMBL" id="AHF25452.1"/>
    </source>
</evidence>
<dbReference type="CDD" id="cd00609">
    <property type="entry name" value="AAT_like"/>
    <property type="match status" value="1"/>
</dbReference>
<dbReference type="InterPro" id="IPR015424">
    <property type="entry name" value="PyrdxlP-dep_Trfase"/>
</dbReference>
<dbReference type="EC" id="4.4.1.13" evidence="2"/>
<evidence type="ECO:0000256" key="5">
    <source>
        <dbReference type="ARBA" id="ARBA00037974"/>
    </source>
</evidence>
<comment type="similarity">
    <text evidence="5">Belongs to the class-II pyridoxal-phosphate-dependent aminotransferase family. MalY/PatB cystathionine beta-lyase subfamily.</text>
</comment>
<dbReference type="AlphaFoldDB" id="W0FRH0"/>
<evidence type="ECO:0000259" key="6">
    <source>
        <dbReference type="Pfam" id="PF00155"/>
    </source>
</evidence>
<evidence type="ECO:0000256" key="3">
    <source>
        <dbReference type="ARBA" id="ARBA00022898"/>
    </source>
</evidence>
<reference evidence="7" key="1">
    <citation type="journal article" date="2013" name="PLoS ONE">
        <title>Metagenomic insights into the carbohydrate-active enzymes carried by the microorganisms adhering to solid digesta in the rumen of cows.</title>
        <authorList>
            <person name="Wang L."/>
            <person name="Hatem A."/>
            <person name="Catalyurek U.V."/>
            <person name="Morrison M."/>
            <person name="Yu Z."/>
        </authorList>
    </citation>
    <scope>NUCLEOTIDE SEQUENCE</scope>
</reference>
<proteinExistence type="inferred from homology"/>
<dbReference type="InterPro" id="IPR015422">
    <property type="entry name" value="PyrdxlP-dep_Trfase_small"/>
</dbReference>
<dbReference type="GO" id="GO:0047804">
    <property type="term" value="F:cysteine-S-conjugate beta-lyase activity"/>
    <property type="evidence" value="ECO:0007669"/>
    <property type="project" value="UniProtKB-EC"/>
</dbReference>
<protein>
    <recommendedName>
        <fullName evidence="2">cysteine-S-conjugate beta-lyase</fullName>
        <ecNumber evidence="2">4.4.1.13</ecNumber>
    </recommendedName>
</protein>
<dbReference type="Gene3D" id="3.40.640.10">
    <property type="entry name" value="Type I PLP-dependent aspartate aminotransferase-like (Major domain)"/>
    <property type="match status" value="1"/>
</dbReference>
<dbReference type="InterPro" id="IPR027619">
    <property type="entry name" value="C-S_lyase_PatB-like"/>
</dbReference>
<keyword evidence="4" id="KW-0456">Lyase</keyword>
<name>W0FRH0_9BACT</name>
<evidence type="ECO:0000256" key="1">
    <source>
        <dbReference type="ARBA" id="ARBA00001933"/>
    </source>
</evidence>
<dbReference type="Gene3D" id="3.90.1150.10">
    <property type="entry name" value="Aspartate Aminotransferase, domain 1"/>
    <property type="match status" value="1"/>
</dbReference>
<sequence>MDYRFDEVIDRRGTGSLKWDVTENELPMWVADMDFPTAPCIRRAIEKRAAHGVFGYSILPDKLFDAYRNWWGKHHGLEIRNEELIFTTGVIPALSTAVRKFTTPAEKVIIQTPVYNTFVNSIVNNGCRVLENPLIYRNGKYEMDFEDLEKKLSDPLATMMILCNPQNPAGKIWSREELARVGALCKKHHVLVFADEIHCDLTAPGCAYVPFASVDETCRMNSITALAPTKTFNIAGINTAAVFVPEEGLRQRMNRALNTDEVAEPNAFAVDATVAAFSDEGWEWLTVLRNYIDENKNTVRAFLEKELPDVYALPQDATYLMWLDVSRYTDDSEALQQFIREKTGLFVMPGAEYNGNGNLFLRLNTACPRSMLEDGLNRLKTGLDLWRNRK</sequence>
<feature type="domain" description="Aminotransferase class I/classII large" evidence="6">
    <location>
        <begin position="32"/>
        <end position="379"/>
    </location>
</feature>
<dbReference type="InterPro" id="IPR051798">
    <property type="entry name" value="Class-II_PLP-Dep_Aminotrans"/>
</dbReference>
<dbReference type="NCBIfam" id="TIGR04350">
    <property type="entry name" value="C_S_lyase_PatB"/>
    <property type="match status" value="1"/>
</dbReference>
<keyword evidence="3" id="KW-0663">Pyridoxal phosphate</keyword>
<dbReference type="EMBL" id="KC246837">
    <property type="protein sequence ID" value="AHF25452.1"/>
    <property type="molecule type" value="Genomic_DNA"/>
</dbReference>
<dbReference type="PANTHER" id="PTHR43525">
    <property type="entry name" value="PROTEIN MALY"/>
    <property type="match status" value="1"/>
</dbReference>